<keyword evidence="5 6" id="KW-0472">Membrane</keyword>
<dbReference type="PANTHER" id="PTHR30482">
    <property type="entry name" value="HIGH-AFFINITY BRANCHED-CHAIN AMINO ACID TRANSPORT SYSTEM PERMEASE"/>
    <property type="match status" value="1"/>
</dbReference>
<evidence type="ECO:0000256" key="5">
    <source>
        <dbReference type="ARBA" id="ARBA00023136"/>
    </source>
</evidence>
<dbReference type="PANTHER" id="PTHR30482:SF10">
    <property type="entry name" value="HIGH-AFFINITY BRANCHED-CHAIN AMINO ACID TRANSPORT PROTEIN BRAE"/>
    <property type="match status" value="1"/>
</dbReference>
<dbReference type="InterPro" id="IPR043428">
    <property type="entry name" value="LivM-like"/>
</dbReference>
<reference evidence="7 8" key="1">
    <citation type="submission" date="2019-03" db="EMBL/GenBank/DDBJ databases">
        <authorList>
            <person name="Li J."/>
        </authorList>
    </citation>
    <scope>NUCLEOTIDE SEQUENCE [LARGE SCALE GENOMIC DNA]</scope>
    <source>
        <strain evidence="7 8">3058</strain>
    </source>
</reference>
<organism evidence="7 8">
    <name type="scientific">Paracoccus liaowanqingii</name>
    <dbReference type="NCBI Taxonomy" id="2560053"/>
    <lineage>
        <taxon>Bacteria</taxon>
        <taxon>Pseudomonadati</taxon>
        <taxon>Pseudomonadota</taxon>
        <taxon>Alphaproteobacteria</taxon>
        <taxon>Rhodobacterales</taxon>
        <taxon>Paracoccaceae</taxon>
        <taxon>Paracoccus</taxon>
    </lineage>
</organism>
<comment type="subcellular location">
    <subcellularLocation>
        <location evidence="1">Cell membrane</location>
        <topology evidence="1">Multi-pass membrane protein</topology>
    </subcellularLocation>
</comment>
<name>A0A4Z1CDP9_9RHOB</name>
<evidence type="ECO:0000256" key="2">
    <source>
        <dbReference type="ARBA" id="ARBA00022475"/>
    </source>
</evidence>
<dbReference type="InterPro" id="IPR001851">
    <property type="entry name" value="ABC_transp_permease"/>
</dbReference>
<dbReference type="AlphaFoldDB" id="A0A4Z1CDP9"/>
<feature type="non-terminal residue" evidence="7">
    <location>
        <position position="161"/>
    </location>
</feature>
<keyword evidence="8" id="KW-1185">Reference proteome</keyword>
<evidence type="ECO:0000256" key="4">
    <source>
        <dbReference type="ARBA" id="ARBA00022989"/>
    </source>
</evidence>
<sequence>MMKTDFRREPLYIAILAGLLVLGFFLPSWMRFLLQTAMAGGLVALGVALQMRAGLVNFGQGLYYALGGYAVGMLAAKVGITDIFALLLAAVAVSTVAGVILGLLLSRYREIFFAMLSLAVSMILYGLMVKAAWLGSTDGFNIPSLSYLGWAPSRAVRPDVY</sequence>
<protein>
    <submittedName>
        <fullName evidence="7">Branched-chain amino acid ABC transporter permease</fullName>
    </submittedName>
</protein>
<gene>
    <name evidence="7" type="ORF">E4L95_22495</name>
</gene>
<keyword evidence="4 6" id="KW-1133">Transmembrane helix</keyword>
<dbReference type="GO" id="GO:0005886">
    <property type="term" value="C:plasma membrane"/>
    <property type="evidence" value="ECO:0007669"/>
    <property type="project" value="UniProtKB-SubCell"/>
</dbReference>
<proteinExistence type="predicted"/>
<dbReference type="GO" id="GO:0015658">
    <property type="term" value="F:branched-chain amino acid transmembrane transporter activity"/>
    <property type="evidence" value="ECO:0007669"/>
    <property type="project" value="InterPro"/>
</dbReference>
<dbReference type="Proteomes" id="UP000297972">
    <property type="component" value="Unassembled WGS sequence"/>
</dbReference>
<feature type="transmembrane region" description="Helical" evidence="6">
    <location>
        <begin position="61"/>
        <end position="80"/>
    </location>
</feature>
<feature type="transmembrane region" description="Helical" evidence="6">
    <location>
        <begin position="9"/>
        <end position="26"/>
    </location>
</feature>
<evidence type="ECO:0000256" key="3">
    <source>
        <dbReference type="ARBA" id="ARBA00022692"/>
    </source>
</evidence>
<evidence type="ECO:0000313" key="7">
    <source>
        <dbReference type="EMBL" id="TGN37633.1"/>
    </source>
</evidence>
<feature type="transmembrane region" description="Helical" evidence="6">
    <location>
        <begin position="86"/>
        <end position="105"/>
    </location>
</feature>
<feature type="transmembrane region" description="Helical" evidence="6">
    <location>
        <begin position="112"/>
        <end position="133"/>
    </location>
</feature>
<evidence type="ECO:0000313" key="8">
    <source>
        <dbReference type="Proteomes" id="UP000297972"/>
    </source>
</evidence>
<dbReference type="EMBL" id="SRPG01000488">
    <property type="protein sequence ID" value="TGN37633.1"/>
    <property type="molecule type" value="Genomic_DNA"/>
</dbReference>
<evidence type="ECO:0000256" key="1">
    <source>
        <dbReference type="ARBA" id="ARBA00004651"/>
    </source>
</evidence>
<keyword evidence="2" id="KW-1003">Cell membrane</keyword>
<accession>A0A4Z1CDP9</accession>
<comment type="caution">
    <text evidence="7">The sequence shown here is derived from an EMBL/GenBank/DDBJ whole genome shotgun (WGS) entry which is preliminary data.</text>
</comment>
<dbReference type="Pfam" id="PF02653">
    <property type="entry name" value="BPD_transp_2"/>
    <property type="match status" value="1"/>
</dbReference>
<keyword evidence="3 6" id="KW-0812">Transmembrane</keyword>
<evidence type="ECO:0000256" key="6">
    <source>
        <dbReference type="SAM" id="Phobius"/>
    </source>
</evidence>